<dbReference type="InterPro" id="IPR002933">
    <property type="entry name" value="Peptidase_M20"/>
</dbReference>
<reference evidence="5 6" key="1">
    <citation type="submission" date="2021-08" db="EMBL/GenBank/DDBJ databases">
        <authorList>
            <person name="Peeters C."/>
        </authorList>
    </citation>
    <scope>NUCLEOTIDE SEQUENCE [LARGE SCALE GENOMIC DNA]</scope>
    <source>
        <strain evidence="5 6">LMG 32289</strain>
    </source>
</reference>
<evidence type="ECO:0000256" key="3">
    <source>
        <dbReference type="SAM" id="SignalP"/>
    </source>
</evidence>
<dbReference type="PANTHER" id="PTHR43808">
    <property type="entry name" value="ACETYLORNITHINE DEACETYLASE"/>
    <property type="match status" value="1"/>
</dbReference>
<dbReference type="GO" id="GO:0008777">
    <property type="term" value="F:acetylornithine deacetylase activity"/>
    <property type="evidence" value="ECO:0007669"/>
    <property type="project" value="UniProtKB-EC"/>
</dbReference>
<comment type="caution">
    <text evidence="5">The sequence shown here is derived from an EMBL/GenBank/DDBJ whole genome shotgun (WGS) entry which is preliminary data.</text>
</comment>
<dbReference type="InterPro" id="IPR050072">
    <property type="entry name" value="Peptidase_M20A"/>
</dbReference>
<evidence type="ECO:0000256" key="2">
    <source>
        <dbReference type="ARBA" id="ARBA00022801"/>
    </source>
</evidence>
<proteinExistence type="predicted"/>
<accession>A0ABM8XMF6</accession>
<dbReference type="EMBL" id="CAJZAG010000010">
    <property type="protein sequence ID" value="CAG9181414.1"/>
    <property type="molecule type" value="Genomic_DNA"/>
</dbReference>
<organism evidence="5 6">
    <name type="scientific">Cupriavidus pampae</name>
    <dbReference type="NCBI Taxonomy" id="659251"/>
    <lineage>
        <taxon>Bacteria</taxon>
        <taxon>Pseudomonadati</taxon>
        <taxon>Pseudomonadota</taxon>
        <taxon>Betaproteobacteria</taxon>
        <taxon>Burkholderiales</taxon>
        <taxon>Burkholderiaceae</taxon>
        <taxon>Cupriavidus</taxon>
    </lineage>
</organism>
<dbReference type="RefSeq" id="WP_377743133.1">
    <property type="nucleotide sequence ID" value="NZ_CAJZAG010000010.1"/>
</dbReference>
<dbReference type="SUPFAM" id="SSF55031">
    <property type="entry name" value="Bacterial exopeptidase dimerisation domain"/>
    <property type="match status" value="1"/>
</dbReference>
<dbReference type="SUPFAM" id="SSF53187">
    <property type="entry name" value="Zn-dependent exopeptidases"/>
    <property type="match status" value="1"/>
</dbReference>
<sequence>MTYRIRFNALQSVRSSMVAAPCAALLALAASGVSAQTFPVGPVSPAVDGTYTRLESAPLVKKVLADLQADDARTLAELKTMVQIPSPPFKEKVRAEYFLSRLKALGLADAHMDSEGNAIGVRKGTGNGPRIVVSAHLDTVFPEGTDVTVKERDGKLYAPGIADDTRGLAVLLSMIKVLNDNKVRTVGDIVFVGNVGEEELGNLRGMKALFRDHPDIDGMVGLEPGTGGSVLTQGTGSHRYEVTFRGPGGHSFGAFGLPSAIHAMGRAVGKISDVRTPTDPKTTFTVGTVGGGTSVNAIAGDARIAIDIRSNGTPALLETEKQIMAAIEAGVSEENKRWSAEGKNQITFDKKLIGDRPAGQTATDSLIVQSAVRVIQGNGKEKPSLRGGSTDANVPMSLGIPAVILGSGGKAGGSHSRDEWFDPTNAWEGAQLAMTTVLGLVGVDGVVQPVLPKRAR</sequence>
<dbReference type="Pfam" id="PF07687">
    <property type="entry name" value="M20_dimer"/>
    <property type="match status" value="1"/>
</dbReference>
<dbReference type="Pfam" id="PF01546">
    <property type="entry name" value="Peptidase_M20"/>
    <property type="match status" value="1"/>
</dbReference>
<dbReference type="Gene3D" id="3.30.70.360">
    <property type="match status" value="1"/>
</dbReference>
<evidence type="ECO:0000313" key="5">
    <source>
        <dbReference type="EMBL" id="CAG9181414.1"/>
    </source>
</evidence>
<dbReference type="Proteomes" id="UP000706525">
    <property type="component" value="Unassembled WGS sequence"/>
</dbReference>
<dbReference type="InterPro" id="IPR036264">
    <property type="entry name" value="Bact_exopeptidase_dim_dom"/>
</dbReference>
<keyword evidence="3" id="KW-0732">Signal</keyword>
<dbReference type="EC" id="3.5.1.16" evidence="5"/>
<evidence type="ECO:0000259" key="4">
    <source>
        <dbReference type="Pfam" id="PF07687"/>
    </source>
</evidence>
<evidence type="ECO:0000256" key="1">
    <source>
        <dbReference type="ARBA" id="ARBA00022723"/>
    </source>
</evidence>
<keyword evidence="6" id="KW-1185">Reference proteome</keyword>
<dbReference type="InterPro" id="IPR011650">
    <property type="entry name" value="Peptidase_M20_dimer"/>
</dbReference>
<dbReference type="PANTHER" id="PTHR43808:SF17">
    <property type="entry name" value="PEPTIDASE M20"/>
    <property type="match status" value="1"/>
</dbReference>
<evidence type="ECO:0000313" key="6">
    <source>
        <dbReference type="Proteomes" id="UP000706525"/>
    </source>
</evidence>
<protein>
    <submittedName>
        <fullName evidence="5">Acetylornithine deacetylase</fullName>
        <ecNumber evidence="5">3.5.1.16</ecNumber>
    </submittedName>
</protein>
<feature type="chain" id="PRO_5046175708" evidence="3">
    <location>
        <begin position="36"/>
        <end position="456"/>
    </location>
</feature>
<name>A0ABM8XMF6_9BURK</name>
<feature type="domain" description="Peptidase M20 dimerisation" evidence="4">
    <location>
        <begin position="236"/>
        <end position="338"/>
    </location>
</feature>
<feature type="signal peptide" evidence="3">
    <location>
        <begin position="1"/>
        <end position="35"/>
    </location>
</feature>
<keyword evidence="2 5" id="KW-0378">Hydrolase</keyword>
<keyword evidence="1" id="KW-0479">Metal-binding</keyword>
<gene>
    <name evidence="5" type="primary">argE_3</name>
    <name evidence="5" type="ORF">LMG32289_04823</name>
</gene>
<dbReference type="Gene3D" id="3.40.630.10">
    <property type="entry name" value="Zn peptidases"/>
    <property type="match status" value="1"/>
</dbReference>